<feature type="signal peptide" evidence="2">
    <location>
        <begin position="1"/>
        <end position="22"/>
    </location>
</feature>
<feature type="chain" id="PRO_5038615577" evidence="2">
    <location>
        <begin position="23"/>
        <end position="671"/>
    </location>
</feature>
<dbReference type="Proteomes" id="UP000823597">
    <property type="component" value="Unassembled WGS sequence"/>
</dbReference>
<evidence type="ECO:0000313" key="4">
    <source>
        <dbReference type="EMBL" id="MBO8464458.1"/>
    </source>
</evidence>
<dbReference type="PANTHER" id="PTHR45661">
    <property type="entry name" value="SURFACE ANTIGEN"/>
    <property type="match status" value="1"/>
</dbReference>
<feature type="domain" description="BACON" evidence="3">
    <location>
        <begin position="265"/>
        <end position="323"/>
    </location>
</feature>
<dbReference type="Gene3D" id="2.60.40.10">
    <property type="entry name" value="Immunoglobulins"/>
    <property type="match status" value="2"/>
</dbReference>
<gene>
    <name evidence="4" type="ORF">IAB93_00500</name>
</gene>
<feature type="compositionally biased region" description="Polar residues" evidence="1">
    <location>
        <begin position="95"/>
        <end position="110"/>
    </location>
</feature>
<dbReference type="InterPro" id="IPR032675">
    <property type="entry name" value="LRR_dom_sf"/>
</dbReference>
<keyword evidence="2" id="KW-0732">Signal</keyword>
<dbReference type="InterPro" id="IPR024361">
    <property type="entry name" value="BACON"/>
</dbReference>
<dbReference type="AlphaFoldDB" id="A0A9D9I3G2"/>
<evidence type="ECO:0000259" key="3">
    <source>
        <dbReference type="Pfam" id="PF13004"/>
    </source>
</evidence>
<organism evidence="4 5">
    <name type="scientific">Candidatus Merdivivens pullistercoris</name>
    <dbReference type="NCBI Taxonomy" id="2840873"/>
    <lineage>
        <taxon>Bacteria</taxon>
        <taxon>Pseudomonadati</taxon>
        <taxon>Bacteroidota</taxon>
        <taxon>Bacteroidia</taxon>
        <taxon>Bacteroidales</taxon>
        <taxon>Muribaculaceae</taxon>
        <taxon>Muribaculaceae incertae sedis</taxon>
        <taxon>Candidatus Merdivivens</taxon>
    </lineage>
</organism>
<comment type="caution">
    <text evidence="4">The sequence shown here is derived from an EMBL/GenBank/DDBJ whole genome shotgun (WGS) entry which is preliminary data.</text>
</comment>
<evidence type="ECO:0000256" key="2">
    <source>
        <dbReference type="SAM" id="SignalP"/>
    </source>
</evidence>
<dbReference type="InterPro" id="IPR013783">
    <property type="entry name" value="Ig-like_fold"/>
</dbReference>
<reference evidence="4" key="2">
    <citation type="journal article" date="2021" name="PeerJ">
        <title>Extensive microbial diversity within the chicken gut microbiome revealed by metagenomics and culture.</title>
        <authorList>
            <person name="Gilroy R."/>
            <person name="Ravi A."/>
            <person name="Getino M."/>
            <person name="Pursley I."/>
            <person name="Horton D.L."/>
            <person name="Alikhan N.F."/>
            <person name="Baker D."/>
            <person name="Gharbi K."/>
            <person name="Hall N."/>
            <person name="Watson M."/>
            <person name="Adriaenssens E.M."/>
            <person name="Foster-Nyarko E."/>
            <person name="Jarju S."/>
            <person name="Secka A."/>
            <person name="Antonio M."/>
            <person name="Oren A."/>
            <person name="Chaudhuri R.R."/>
            <person name="La Ragione R."/>
            <person name="Hildebrand F."/>
            <person name="Pallen M.J."/>
        </authorList>
    </citation>
    <scope>NUCLEOTIDE SEQUENCE</scope>
    <source>
        <strain evidence="4">10037</strain>
    </source>
</reference>
<dbReference type="PANTHER" id="PTHR45661:SF3">
    <property type="entry name" value="IG-LIKE DOMAIN-CONTAINING PROTEIN"/>
    <property type="match status" value="1"/>
</dbReference>
<sequence>MKTEKSYFIALIALSIALLTTACTKTIVEKVEMENSGNGAGQEIMLSSDDERYTVDNGGIPHIGFYTSGGTVMLQARTYHVSDYFSTSPEEWIETSSDSKSGQISVSVQENPDKGDRNGRVVITAVSSDGDSTLVTVMVKQNGTGTPELRLDAPSCTFPPSEDYGESVIIVPVHTNQDEWWFENDTNDWLNIEKTEEGLRLTALPNSTLSYRETEIRVTAGIGEKSITRTLTVRQDAVSYISVSDSFSISYDAVSTRIPIASNYDWHATSDASWISATEDKDGNLLLSSETNRSSTESRRAVIRITAGPAENNTATAEIAVIQYGYNPSALVFETVTFYAGTTIYLPITGDVNCTVDWGDGTVEKVTSEFPSHEYATADFHTASVTGTVTEINSSELPSFSYQYITGVAQWGKTGLKSMHRAFYGCLNLRFIAGDTEGSFADVTTFEEAFYGCERLQTLPETLFSHARKATSFYGTFQECPLIPLIPERLFENTVAADIFRYTFYGCTSVKEIPASLFANCTNATSFYGTFQRCTGLTAIPGELFSNNTSVTSFGYVFNGCTGIETLPENLFSSCRNATTFTSAFSNCTSLKTVPTGIFDMNKSVRIWSSTFNNCTALTGESPYTEVDGVKVHLYEREDYPDIFATPTTTERCFANATGLSDYQDIPAKWL</sequence>
<feature type="domain" description="BACON" evidence="3">
    <location>
        <begin position="85"/>
        <end position="141"/>
    </location>
</feature>
<feature type="domain" description="BACON" evidence="3">
    <location>
        <begin position="179"/>
        <end position="235"/>
    </location>
</feature>
<feature type="region of interest" description="Disordered" evidence="1">
    <location>
        <begin position="95"/>
        <end position="118"/>
    </location>
</feature>
<protein>
    <submittedName>
        <fullName evidence="4">Leucine-rich repeat protein</fullName>
    </submittedName>
</protein>
<evidence type="ECO:0000256" key="1">
    <source>
        <dbReference type="SAM" id="MobiDB-lite"/>
    </source>
</evidence>
<dbReference type="EMBL" id="JADIME010000006">
    <property type="protein sequence ID" value="MBO8464458.1"/>
    <property type="molecule type" value="Genomic_DNA"/>
</dbReference>
<dbReference type="Pfam" id="PF13004">
    <property type="entry name" value="BACON"/>
    <property type="match status" value="3"/>
</dbReference>
<dbReference type="Gene3D" id="3.80.10.10">
    <property type="entry name" value="Ribonuclease Inhibitor"/>
    <property type="match status" value="1"/>
</dbReference>
<dbReference type="CDD" id="cd14948">
    <property type="entry name" value="BACON"/>
    <property type="match status" value="1"/>
</dbReference>
<evidence type="ECO:0000313" key="5">
    <source>
        <dbReference type="Proteomes" id="UP000823597"/>
    </source>
</evidence>
<proteinExistence type="predicted"/>
<dbReference type="PROSITE" id="PS51257">
    <property type="entry name" value="PROKAR_LIPOPROTEIN"/>
    <property type="match status" value="1"/>
</dbReference>
<accession>A0A9D9I3G2</accession>
<dbReference type="SUPFAM" id="SSF52058">
    <property type="entry name" value="L domain-like"/>
    <property type="match status" value="1"/>
</dbReference>
<reference evidence="4" key="1">
    <citation type="submission" date="2020-10" db="EMBL/GenBank/DDBJ databases">
        <authorList>
            <person name="Gilroy R."/>
        </authorList>
    </citation>
    <scope>NUCLEOTIDE SEQUENCE</scope>
    <source>
        <strain evidence="4">10037</strain>
    </source>
</reference>
<name>A0A9D9I3G2_9BACT</name>
<dbReference type="InterPro" id="IPR053139">
    <property type="entry name" value="Surface_bspA-like"/>
</dbReference>